<feature type="domain" description="DDE" evidence="1">
    <location>
        <begin position="7"/>
        <end position="49"/>
    </location>
</feature>
<comment type="caution">
    <text evidence="2">The sequence shown here is derived from an EMBL/GenBank/DDBJ whole genome shotgun (WGS) entry which is preliminary data.</text>
</comment>
<organism evidence="2 3">
    <name type="scientific">Allopontixanthobacter sediminis</name>
    <dbReference type="NCBI Taxonomy" id="1689985"/>
    <lineage>
        <taxon>Bacteria</taxon>
        <taxon>Pseudomonadati</taxon>
        <taxon>Pseudomonadota</taxon>
        <taxon>Alphaproteobacteria</taxon>
        <taxon>Sphingomonadales</taxon>
        <taxon>Erythrobacteraceae</taxon>
        <taxon>Allopontixanthobacter</taxon>
    </lineage>
</organism>
<dbReference type="OrthoDB" id="4315389at2"/>
<gene>
    <name evidence="2" type="ORF">GRI65_11025</name>
</gene>
<accession>A0A845B3Q2</accession>
<dbReference type="AlphaFoldDB" id="A0A845B3Q2"/>
<dbReference type="Pfam" id="PF13610">
    <property type="entry name" value="DDE_Tnp_IS240"/>
    <property type="match status" value="1"/>
</dbReference>
<evidence type="ECO:0000259" key="1">
    <source>
        <dbReference type="Pfam" id="PF13610"/>
    </source>
</evidence>
<protein>
    <submittedName>
        <fullName evidence="2">DDE-type integrase/transposase/recombinase</fullName>
    </submittedName>
</protein>
<sequence>MRGFRQWEWHFDEPYVKINGKMHKLELAVDQEGELLQSYLTKARNTQAFYET</sequence>
<dbReference type="EMBL" id="WTYL01000003">
    <property type="protein sequence ID" value="MXP44988.1"/>
    <property type="molecule type" value="Genomic_DNA"/>
</dbReference>
<evidence type="ECO:0000313" key="2">
    <source>
        <dbReference type="EMBL" id="MXP44988.1"/>
    </source>
</evidence>
<dbReference type="InterPro" id="IPR032874">
    <property type="entry name" value="DDE_dom"/>
</dbReference>
<dbReference type="Proteomes" id="UP000431922">
    <property type="component" value="Unassembled WGS sequence"/>
</dbReference>
<reference evidence="2 3" key="1">
    <citation type="submission" date="2019-12" db="EMBL/GenBank/DDBJ databases">
        <title>Genomic-based taxomic classification of the family Erythrobacteraceae.</title>
        <authorList>
            <person name="Xu L."/>
        </authorList>
    </citation>
    <scope>NUCLEOTIDE SEQUENCE [LARGE SCALE GENOMIC DNA]</scope>
    <source>
        <strain evidence="2 3">KCTC 42453</strain>
    </source>
</reference>
<keyword evidence="3" id="KW-1185">Reference proteome</keyword>
<proteinExistence type="predicted"/>
<evidence type="ECO:0000313" key="3">
    <source>
        <dbReference type="Proteomes" id="UP000431922"/>
    </source>
</evidence>
<name>A0A845B3Q2_9SPHN</name>
<dbReference type="RefSeq" id="WP_160756637.1">
    <property type="nucleotide sequence ID" value="NZ_WTYL01000003.1"/>
</dbReference>